<feature type="compositionally biased region" description="Polar residues" evidence="1">
    <location>
        <begin position="16"/>
        <end position="27"/>
    </location>
</feature>
<evidence type="ECO:0000313" key="3">
    <source>
        <dbReference type="Proteomes" id="UP000243498"/>
    </source>
</evidence>
<evidence type="ECO:0008006" key="4">
    <source>
        <dbReference type="Google" id="ProtNLM"/>
    </source>
</evidence>
<feature type="compositionally biased region" description="Low complexity" evidence="1">
    <location>
        <begin position="474"/>
        <end position="489"/>
    </location>
</feature>
<dbReference type="PANTHER" id="PTHR37988:SF1">
    <property type="entry name" value="UPF0592 MEMBRANE PROTEIN C7D4.03C"/>
    <property type="match status" value="1"/>
</dbReference>
<dbReference type="PANTHER" id="PTHR37988">
    <property type="entry name" value="UPF0592 MEMBRANE PROTEIN C7D4.03C"/>
    <property type="match status" value="1"/>
</dbReference>
<gene>
    <name evidence="2" type="ORF">NOR_01234</name>
</gene>
<feature type="region of interest" description="Disordered" evidence="1">
    <location>
        <begin position="464"/>
        <end position="489"/>
    </location>
</feature>
<feature type="region of interest" description="Disordered" evidence="1">
    <location>
        <begin position="257"/>
        <end position="278"/>
    </location>
</feature>
<name>A0A167IPX4_METRR</name>
<feature type="compositionally biased region" description="Polar residues" evidence="1">
    <location>
        <begin position="305"/>
        <end position="343"/>
    </location>
</feature>
<feature type="region of interest" description="Disordered" evidence="1">
    <location>
        <begin position="16"/>
        <end position="36"/>
    </location>
</feature>
<organism evidence="2 3">
    <name type="scientific">Metarhizium rileyi (strain RCEF 4871)</name>
    <name type="common">Nomuraea rileyi</name>
    <dbReference type="NCBI Taxonomy" id="1649241"/>
    <lineage>
        <taxon>Eukaryota</taxon>
        <taxon>Fungi</taxon>
        <taxon>Dikarya</taxon>
        <taxon>Ascomycota</taxon>
        <taxon>Pezizomycotina</taxon>
        <taxon>Sordariomycetes</taxon>
        <taxon>Hypocreomycetidae</taxon>
        <taxon>Hypocreales</taxon>
        <taxon>Clavicipitaceae</taxon>
        <taxon>Metarhizium</taxon>
    </lineage>
</organism>
<comment type="caution">
    <text evidence="2">The sequence shown here is derived from an EMBL/GenBank/DDBJ whole genome shotgun (WGS) entry which is preliminary data.</text>
</comment>
<dbReference type="EMBL" id="AZHC01000003">
    <property type="protein sequence ID" value="OAA49311.1"/>
    <property type="molecule type" value="Genomic_DNA"/>
</dbReference>
<feature type="compositionally biased region" description="Polar residues" evidence="1">
    <location>
        <begin position="1185"/>
        <end position="1207"/>
    </location>
</feature>
<sequence>MGATVVMASTLQSAQRPLSAAELSSPTGALPASTLHRPSGSVAAASARHNGTNGLISPSLSFIDLDLSSFNTDFQLDISSFANGEERTIVAAPKSCPLHEAVNVTQSDSKLPRQAFIARTKRNLLIDRPRSWLMPSSKSAKDLSSPSHEGCLESRVAIQKPVTGITTTPTPTPTPTTTTRQSACQPLISRPGSSESIAHFAKRPWISRSSSSPTPKNAFEHQVAGQGQRGGENFLARRATVKASRSPHRLQIITNIDEATEPTKQPESLKTTARPVTRATSYLSKIKNRHQNAYRGPDGADSDHSCGSSATSLNRTSNSIRTSVSPSTCSDANVSTPITDDSCNEMTPKLRDPLWSAFKTLDVETKTFGSKQTAHRVAQVHSVLLPFLRRTEEHPSAKTIALEDVERRAIILNKWWVSLLDMLHGQLQQPIPGMDRPVLLEAATMLMMRPEWRQATTYMQPLMERSPSERVRSRSWTNASKSTTASSAQSEMFVESAEHNVRTMFVANLVKQMAYVVDKMSLRHAPLSLVNFSGKTCAYAFFFAPGVADVLLRLWGLTPELIRRAGSEFGLPRRDVGESDDIVALFPPKLGALGWTSPRAVWDALKQIPKMPLLVARIPWTGPWVARWKGRDTDLFFIFCKYFHILSDQFIPPGLPLTEKARSPAFALVHAQLLSIVESTIHRQAGGGMMEPAHAPLIDSVNGADSALPMPLPPSNAARGMDENRLVILLRDFLLSDDAADIASARHTFAQTFALLIKAAASKTSLYDHTACFTLCDFLEEVLMVYHEFETPSASYTDWPFWIEVCKRMSSSMNTMSEVRMLSFVFTVWDAMAKDSRMKATVCLEWLLTEASFDTFFNNWCPMVRAYYQRLICWRVCRYTGGSNEMDMNIYLAAAARLRTNWAHYLYMKQTADKLGKIGPSTAPMSPAMGKKFMIVRQEASTPNSGLLVGFDSFAKLSTANHHHHHHLHGNENAATAAAEGTSGLFGRSDNGKKRWSLLGKVLAITSGGVAQPAAAAVDEDGGRTPPGSAGSDIAAARSGQKFNDPAPLVTASSSKTGIASFKAPSSEDGSLGSSPVYDERKYTFKFVLGWQQTPGLARDRVLAKPRLPISTQARISANGRNAQVSLPPPGTHESSAQSPLKTPKPLPMPKEADIASLTASVEEWLRNTPTAALEFGPDSRRSSVADSHGSTLGETAHNNMLPSGNAVSDYYRNNKNREQLTKPVKPVGIFAKNAVYCGRALAEWAQVVSECNIFTERRQDDGVELLAEVEVPHLGVEGFRRG</sequence>
<dbReference type="Pfam" id="PF08578">
    <property type="entry name" value="DUF1765"/>
    <property type="match status" value="1"/>
</dbReference>
<reference evidence="2 3" key="1">
    <citation type="journal article" date="2016" name="Genome Biol. Evol.">
        <title>Divergent and convergent evolution of fungal pathogenicity.</title>
        <authorList>
            <person name="Shang Y."/>
            <person name="Xiao G."/>
            <person name="Zheng P."/>
            <person name="Cen K."/>
            <person name="Zhan S."/>
            <person name="Wang C."/>
        </authorList>
    </citation>
    <scope>NUCLEOTIDE SEQUENCE [LARGE SCALE GENOMIC DNA]</scope>
    <source>
        <strain evidence="2 3">RCEF 4871</strain>
    </source>
</reference>
<evidence type="ECO:0000313" key="2">
    <source>
        <dbReference type="EMBL" id="OAA49311.1"/>
    </source>
</evidence>
<dbReference type="OMA" id="KTCAYAF"/>
<proteinExistence type="predicted"/>
<accession>A0A167IPX4</accession>
<protein>
    <recommendedName>
        <fullName evidence="4">Protein family UPF0592</fullName>
    </recommendedName>
</protein>
<feature type="region of interest" description="Disordered" evidence="1">
    <location>
        <begin position="1113"/>
        <end position="1149"/>
    </location>
</feature>
<dbReference type="OrthoDB" id="296767at2759"/>
<feature type="region of interest" description="Disordered" evidence="1">
    <location>
        <begin position="1015"/>
        <end position="1052"/>
    </location>
</feature>
<feature type="region of interest" description="Disordered" evidence="1">
    <location>
        <begin position="1174"/>
        <end position="1209"/>
    </location>
</feature>
<feature type="compositionally biased region" description="Polar residues" evidence="1">
    <location>
        <begin position="262"/>
        <end position="271"/>
    </location>
</feature>
<feature type="region of interest" description="Disordered" evidence="1">
    <location>
        <begin position="163"/>
        <end position="183"/>
    </location>
</feature>
<dbReference type="Proteomes" id="UP000243498">
    <property type="component" value="Unassembled WGS sequence"/>
</dbReference>
<feature type="compositionally biased region" description="Polar residues" evidence="1">
    <location>
        <begin position="1113"/>
        <end position="1125"/>
    </location>
</feature>
<evidence type="ECO:0000256" key="1">
    <source>
        <dbReference type="SAM" id="MobiDB-lite"/>
    </source>
</evidence>
<dbReference type="InterPro" id="IPR013887">
    <property type="entry name" value="UPF0592"/>
</dbReference>
<keyword evidence="3" id="KW-1185">Reference proteome</keyword>
<dbReference type="STRING" id="1081105.A0A167IPX4"/>
<feature type="region of interest" description="Disordered" evidence="1">
    <location>
        <begin position="292"/>
        <end position="343"/>
    </location>
</feature>